<evidence type="ECO:0000256" key="2">
    <source>
        <dbReference type="ARBA" id="ARBA00006275"/>
    </source>
</evidence>
<evidence type="ECO:0000313" key="10">
    <source>
        <dbReference type="Proteomes" id="UP000005580"/>
    </source>
</evidence>
<evidence type="ECO:0000256" key="5">
    <source>
        <dbReference type="ARBA" id="ARBA00023237"/>
    </source>
</evidence>
<dbReference type="InterPro" id="IPR033985">
    <property type="entry name" value="SusD-like_N"/>
</dbReference>
<comment type="subcellular location">
    <subcellularLocation>
        <location evidence="1">Cell outer membrane</location>
    </subcellularLocation>
</comment>
<name>E7RM24_9BACT</name>
<keyword evidence="3 6" id="KW-0732">Signal</keyword>
<proteinExistence type="inferred from homology"/>
<dbReference type="Pfam" id="PF07980">
    <property type="entry name" value="SusD_RagB"/>
    <property type="match status" value="1"/>
</dbReference>
<accession>E7RM24</accession>
<dbReference type="HOGENOM" id="CLU_015553_0_3_10"/>
<dbReference type="GO" id="GO:0009279">
    <property type="term" value="C:cell outer membrane"/>
    <property type="evidence" value="ECO:0007669"/>
    <property type="project" value="UniProtKB-SubCell"/>
</dbReference>
<keyword evidence="4" id="KW-0472">Membrane</keyword>
<comment type="caution">
    <text evidence="9">The sequence shown here is derived from an EMBL/GenBank/DDBJ whole genome shotgun (WGS) entry which is preliminary data.</text>
</comment>
<dbReference type="Proteomes" id="UP000005580">
    <property type="component" value="Unassembled WGS sequence"/>
</dbReference>
<keyword evidence="10" id="KW-1185">Reference proteome</keyword>
<dbReference type="InterPro" id="IPR012944">
    <property type="entry name" value="SusD_RagB_dom"/>
</dbReference>
<evidence type="ECO:0000259" key="7">
    <source>
        <dbReference type="Pfam" id="PF07980"/>
    </source>
</evidence>
<evidence type="ECO:0000256" key="1">
    <source>
        <dbReference type="ARBA" id="ARBA00004442"/>
    </source>
</evidence>
<sequence>MMKKIKKYVNYINLCFLIGMITACSDTLNITPDGRLTMKDVWADPDLSAQFMSNLYNNIPHKGRRYFWFDNYPIALSDEAWSNDDVEGHGAVLCYNGQASASLHPIDYEYHDRFDADYWVKYWQQIRLCNIMLENIDHCALNKEEDRERWRGEAYTLRAYFYLQLIKWYGPLPLVDTVLPTDFDYSKMRKATGVECCKAIVDDCEKALSSGMPWRITATDEKMRVTKAVAAAIRSEAALLAASKIFNENNNSELWKYAYEKNEDSFNQLISNGYELYTTLHSTNGEYPNAYCEYFSLLLDDALSNNPIDKETIWENDFVHEPYYYVSGCPLQSNYMTGDVPSQQLVDAYDMLKTGKPVLDLSKPYNDECCLYPNYNEGSGYNPNKPYDGRDPRFYATVKYDGSKLQVGDEIKTIETYEGGNCSRMDASRTHTRTGYYPCKYAYYRSSTKYAGRDGGWKYYRLGAVYLNLAEAAIEAGHIDEGLRLINDIRHRAGFSPSVDVTSSSQDEARLLVRHERQVELAWEEYRFFDMRRWTATNENLDNEKFLTGMSIKKKGLRKTYTRILIGTTDSSKPSKMSYEAKWHWLPIPAKEAALMETKTGVKWQNEGW</sequence>
<protein>
    <submittedName>
        <fullName evidence="9">SusD family protein</fullName>
    </submittedName>
</protein>
<feature type="signal peptide" evidence="6">
    <location>
        <begin position="1"/>
        <end position="25"/>
    </location>
</feature>
<gene>
    <name evidence="9" type="ORF">HMPREF0663_10174</name>
</gene>
<comment type="similarity">
    <text evidence="2">Belongs to the SusD family.</text>
</comment>
<organism evidence="9 10">
    <name type="scientific">Hoylesella oralis ATCC 33269</name>
    <dbReference type="NCBI Taxonomy" id="873533"/>
    <lineage>
        <taxon>Bacteria</taxon>
        <taxon>Pseudomonadati</taxon>
        <taxon>Bacteroidota</taxon>
        <taxon>Bacteroidia</taxon>
        <taxon>Bacteroidales</taxon>
        <taxon>Prevotellaceae</taxon>
        <taxon>Hoylesella</taxon>
    </lineage>
</organism>
<feature type="chain" id="PRO_5003221502" evidence="6">
    <location>
        <begin position="26"/>
        <end position="609"/>
    </location>
</feature>
<reference evidence="9" key="1">
    <citation type="submission" date="2011-01" db="EMBL/GenBank/DDBJ databases">
        <authorList>
            <person name="Muzny D."/>
            <person name="Qin X."/>
            <person name="Buhay C."/>
            <person name="Dugan-Rocha S."/>
            <person name="Ding Y."/>
            <person name="Chen G."/>
            <person name="Hawes A."/>
            <person name="Holder M."/>
            <person name="Jhangiani S."/>
            <person name="Johnson A."/>
            <person name="Khan Z."/>
            <person name="Li Z."/>
            <person name="Liu W."/>
            <person name="Liu X."/>
            <person name="Perez L."/>
            <person name="Shen H."/>
            <person name="Wang Q."/>
            <person name="Watt J."/>
            <person name="Xi L."/>
            <person name="Xin Y."/>
            <person name="Zhou J."/>
            <person name="Deng J."/>
            <person name="Jiang H."/>
            <person name="Liu Y."/>
            <person name="Qu J."/>
            <person name="Song X.-Z."/>
            <person name="Zhang L."/>
            <person name="Villasana D."/>
            <person name="Johnson A."/>
            <person name="Liu J."/>
            <person name="Liyanage D."/>
            <person name="Lorensuhewa L."/>
            <person name="Robinson T."/>
            <person name="Song A."/>
            <person name="Song B.-B."/>
            <person name="Dinh H."/>
            <person name="Thornton R."/>
            <person name="Coyle M."/>
            <person name="Francisco L."/>
            <person name="Jackson L."/>
            <person name="Javaid M."/>
            <person name="Korchina V."/>
            <person name="Kovar C."/>
            <person name="Mata R."/>
            <person name="Mathew T."/>
            <person name="Ngo R."/>
            <person name="Nguyen L."/>
            <person name="Nguyen N."/>
            <person name="Okwuonu G."/>
            <person name="Ongeri F."/>
            <person name="Pham C."/>
            <person name="Simmons D."/>
            <person name="Wilczek-Boney K."/>
            <person name="Hale W."/>
            <person name="Jakkamsetti A."/>
            <person name="Pham P."/>
            <person name="Ruth R."/>
            <person name="San Lucas F."/>
            <person name="Warren J."/>
            <person name="Zhang J."/>
            <person name="Zhao Z."/>
            <person name="Zhou C."/>
            <person name="Zhu D."/>
            <person name="Lee S."/>
            <person name="Bess C."/>
            <person name="Blankenburg K."/>
            <person name="Forbes L."/>
            <person name="Fu Q."/>
            <person name="Gubbala S."/>
            <person name="Hirani K."/>
            <person name="Jayaseelan J.C."/>
            <person name="Lara F."/>
            <person name="Munidasa M."/>
            <person name="Palculict T."/>
            <person name="Patil S."/>
            <person name="Pu L.-L."/>
            <person name="Saada N."/>
            <person name="Tang L."/>
            <person name="Weissenberger G."/>
            <person name="Zhu Y."/>
            <person name="Hemphill L."/>
            <person name="Shang Y."/>
            <person name="Youmans B."/>
            <person name="Ayvaz T."/>
            <person name="Ross M."/>
            <person name="Santibanez J."/>
            <person name="Aqrawi P."/>
            <person name="Gross S."/>
            <person name="Joshi V."/>
            <person name="Fowler G."/>
            <person name="Nazareth L."/>
            <person name="Reid J."/>
            <person name="Worley K."/>
            <person name="Petrosino J."/>
            <person name="Highlander S."/>
            <person name="Gibbs R."/>
        </authorList>
    </citation>
    <scope>NUCLEOTIDE SEQUENCE [LARGE SCALE GENOMIC DNA]</scope>
    <source>
        <strain evidence="9">ATCC 33269</strain>
    </source>
</reference>
<dbReference type="RefSeq" id="WP_004368845.1">
    <property type="nucleotide sequence ID" value="NZ_GL833119.1"/>
</dbReference>
<dbReference type="Gene3D" id="1.25.40.390">
    <property type="match status" value="1"/>
</dbReference>
<dbReference type="SUPFAM" id="SSF48452">
    <property type="entry name" value="TPR-like"/>
    <property type="match status" value="1"/>
</dbReference>
<dbReference type="eggNOG" id="COG1435">
    <property type="taxonomic scope" value="Bacteria"/>
</dbReference>
<dbReference type="PROSITE" id="PS51257">
    <property type="entry name" value="PROKAR_LIPOPROTEIN"/>
    <property type="match status" value="1"/>
</dbReference>
<dbReference type="STRING" id="28134.SAMN05444288_0673"/>
<evidence type="ECO:0000256" key="3">
    <source>
        <dbReference type="ARBA" id="ARBA00022729"/>
    </source>
</evidence>
<evidence type="ECO:0000313" key="9">
    <source>
        <dbReference type="EMBL" id="EFZ37805.1"/>
    </source>
</evidence>
<dbReference type="InterPro" id="IPR011990">
    <property type="entry name" value="TPR-like_helical_dom_sf"/>
</dbReference>
<evidence type="ECO:0000259" key="8">
    <source>
        <dbReference type="Pfam" id="PF14322"/>
    </source>
</evidence>
<feature type="domain" description="SusD-like N-terminal" evidence="8">
    <location>
        <begin position="109"/>
        <end position="233"/>
    </location>
</feature>
<feature type="domain" description="RagB/SusD" evidence="7">
    <location>
        <begin position="330"/>
        <end position="609"/>
    </location>
</feature>
<dbReference type="EMBL" id="AEPE02000002">
    <property type="protein sequence ID" value="EFZ37805.1"/>
    <property type="molecule type" value="Genomic_DNA"/>
</dbReference>
<dbReference type="AlphaFoldDB" id="E7RM24"/>
<dbReference type="Pfam" id="PF14322">
    <property type="entry name" value="SusD-like_3"/>
    <property type="match status" value="1"/>
</dbReference>
<evidence type="ECO:0000256" key="4">
    <source>
        <dbReference type="ARBA" id="ARBA00023136"/>
    </source>
</evidence>
<evidence type="ECO:0000256" key="6">
    <source>
        <dbReference type="SAM" id="SignalP"/>
    </source>
</evidence>
<keyword evidence="5" id="KW-0998">Cell outer membrane</keyword>